<gene>
    <name evidence="1" type="ORF">MSBR2_0159</name>
</gene>
<accession>A0A0E3R094</accession>
<dbReference type="KEGG" id="mbar:MSBR2_0159"/>
<dbReference type="Proteomes" id="UP000033079">
    <property type="component" value="Chromosome"/>
</dbReference>
<dbReference type="RefSeq" id="WP_052725698.1">
    <property type="nucleotide sequence ID" value="NZ_CP009530.1"/>
</dbReference>
<dbReference type="AlphaFoldDB" id="A0A0E3R094"/>
<dbReference type="GeneID" id="24799091"/>
<evidence type="ECO:0000313" key="2">
    <source>
        <dbReference type="Proteomes" id="UP000033079"/>
    </source>
</evidence>
<dbReference type="EMBL" id="CP009530">
    <property type="protein sequence ID" value="AKB56675.1"/>
    <property type="molecule type" value="Genomic_DNA"/>
</dbReference>
<dbReference type="HOGENOM" id="CLU_059170_0_0_2"/>
<dbReference type="Pfam" id="PF13289">
    <property type="entry name" value="SIR2_2"/>
    <property type="match status" value="1"/>
</dbReference>
<evidence type="ECO:0000313" key="1">
    <source>
        <dbReference type="EMBL" id="AKB56675.1"/>
    </source>
</evidence>
<sequence length="319" mass="37535">MSNKLEDEDWDLLLRRIKDGKCTPFLGAGVCAGKIPVYSQIASKWAKDYDYPMKDSDDLIQVAQFVAVTADTMTPKEEICKKIREKLKEVAPSYFDNPYELHRVLADLPLPVYITTNYDDLMEQALKSRDKTPIQEICRWNKYAMQFKRTSSDYVPTREKPLVFHLYGTYEIKGSLVLTEYDYLDFLAAISRTATLSKQNILPLRIQEAFTDTSLLFLGYRIADWDFHVLFRILADYLKERDRMHISVQLVPGNVSEDRKEKAQKYLIKYFSDLNIHVYWQDCCEFVKELRKRWTEKERAEKEQAEKEWAEKEAFNHGA</sequence>
<proteinExistence type="predicted"/>
<dbReference type="PATRIC" id="fig|1434106.5.peg.163"/>
<dbReference type="InterPro" id="IPR029035">
    <property type="entry name" value="DHS-like_NAD/FAD-binding_dom"/>
</dbReference>
<reference evidence="1 2" key="1">
    <citation type="submission" date="2014-07" db="EMBL/GenBank/DDBJ databases">
        <title>Methanogenic archaea and the global carbon cycle.</title>
        <authorList>
            <person name="Henriksen J.R."/>
            <person name="Luke J."/>
            <person name="Reinhart S."/>
            <person name="Benedict M.N."/>
            <person name="Youngblut N.D."/>
            <person name="Metcalf M.E."/>
            <person name="Whitaker R.J."/>
            <person name="Metcalf W.W."/>
        </authorList>
    </citation>
    <scope>NUCLEOTIDE SEQUENCE [LARGE SCALE GENOMIC DNA]</scope>
    <source>
        <strain evidence="1 2">227</strain>
    </source>
</reference>
<dbReference type="SUPFAM" id="SSF52467">
    <property type="entry name" value="DHS-like NAD/FAD-binding domain"/>
    <property type="match status" value="1"/>
</dbReference>
<name>A0A0E3R094_METBA</name>
<protein>
    <submittedName>
        <fullName evidence="1">Uncharacterized protein</fullName>
    </submittedName>
</protein>
<organism evidence="1 2">
    <name type="scientific">Methanosarcina barkeri 227</name>
    <dbReference type="NCBI Taxonomy" id="1434106"/>
    <lineage>
        <taxon>Archaea</taxon>
        <taxon>Methanobacteriati</taxon>
        <taxon>Methanobacteriota</taxon>
        <taxon>Stenosarchaea group</taxon>
        <taxon>Methanomicrobia</taxon>
        <taxon>Methanosarcinales</taxon>
        <taxon>Methanosarcinaceae</taxon>
        <taxon>Methanosarcina</taxon>
    </lineage>
</organism>